<proteinExistence type="inferred from homology"/>
<dbReference type="GO" id="GO:0005886">
    <property type="term" value="C:plasma membrane"/>
    <property type="evidence" value="ECO:0007669"/>
    <property type="project" value="UniProtKB-SubCell"/>
</dbReference>
<feature type="transmembrane region" description="Helical" evidence="7">
    <location>
        <begin position="215"/>
        <end position="232"/>
    </location>
</feature>
<gene>
    <name evidence="9" type="primary">icaC</name>
    <name evidence="9" type="ORF">BN1080_00922</name>
</gene>
<feature type="domain" description="Acyltransferase 3" evidence="8">
    <location>
        <begin position="5"/>
        <end position="321"/>
    </location>
</feature>
<evidence type="ECO:0000256" key="2">
    <source>
        <dbReference type="ARBA" id="ARBA00007400"/>
    </source>
</evidence>
<evidence type="ECO:0000256" key="4">
    <source>
        <dbReference type="ARBA" id="ARBA00022692"/>
    </source>
</evidence>
<organism evidence="9 10">
    <name type="scientific">Planococcus massiliensis</name>
    <dbReference type="NCBI Taxonomy" id="1499687"/>
    <lineage>
        <taxon>Bacteria</taxon>
        <taxon>Bacillati</taxon>
        <taxon>Bacillota</taxon>
        <taxon>Bacilli</taxon>
        <taxon>Bacillales</taxon>
        <taxon>Caryophanaceae</taxon>
        <taxon>Planococcus</taxon>
    </lineage>
</organism>
<dbReference type="STRING" id="1499687.BN1080_00922"/>
<dbReference type="OrthoDB" id="65129at2"/>
<evidence type="ECO:0000259" key="8">
    <source>
        <dbReference type="Pfam" id="PF01757"/>
    </source>
</evidence>
<dbReference type="EMBL" id="CCXS01000001">
    <property type="protein sequence ID" value="CEG22002.1"/>
    <property type="molecule type" value="Genomic_DNA"/>
</dbReference>
<feature type="transmembrane region" description="Helical" evidence="7">
    <location>
        <begin position="144"/>
        <end position="164"/>
    </location>
</feature>
<comment type="subcellular location">
    <subcellularLocation>
        <location evidence="1">Cell membrane</location>
        <topology evidence="1">Multi-pass membrane protein</topology>
    </subcellularLocation>
</comment>
<evidence type="ECO:0000313" key="10">
    <source>
        <dbReference type="Proteomes" id="UP000043699"/>
    </source>
</evidence>
<evidence type="ECO:0000256" key="7">
    <source>
        <dbReference type="SAM" id="Phobius"/>
    </source>
</evidence>
<dbReference type="Pfam" id="PF01757">
    <property type="entry name" value="Acyl_transf_3"/>
    <property type="match status" value="1"/>
</dbReference>
<evidence type="ECO:0000256" key="3">
    <source>
        <dbReference type="ARBA" id="ARBA00022475"/>
    </source>
</evidence>
<accession>A0A098EJM4</accession>
<dbReference type="Proteomes" id="UP000043699">
    <property type="component" value="Unassembled WGS sequence"/>
</dbReference>
<feature type="transmembrane region" description="Helical" evidence="7">
    <location>
        <begin position="244"/>
        <end position="262"/>
    </location>
</feature>
<reference evidence="9 10" key="1">
    <citation type="submission" date="2014-09" db="EMBL/GenBank/DDBJ databases">
        <authorList>
            <person name="Urmite Genomes Urmite Genomes"/>
        </authorList>
    </citation>
    <scope>NUCLEOTIDE SEQUENCE [LARGE SCALE GENOMIC DNA]</scope>
    <source>
        <strain evidence="9 10">ES2</strain>
    </source>
</reference>
<dbReference type="RefSeq" id="WP_052650741.1">
    <property type="nucleotide sequence ID" value="NZ_CCXS01000001.1"/>
</dbReference>
<keyword evidence="3" id="KW-1003">Cell membrane</keyword>
<feature type="transmembrane region" description="Helical" evidence="7">
    <location>
        <begin position="119"/>
        <end position="137"/>
    </location>
</feature>
<keyword evidence="10" id="KW-1185">Reference proteome</keyword>
<keyword evidence="6 7" id="KW-0472">Membrane</keyword>
<dbReference type="PANTHER" id="PTHR40074">
    <property type="entry name" value="O-ACETYLTRANSFERASE WECH"/>
    <property type="match status" value="1"/>
</dbReference>
<evidence type="ECO:0000256" key="6">
    <source>
        <dbReference type="ARBA" id="ARBA00023136"/>
    </source>
</evidence>
<feature type="transmembrane region" description="Helical" evidence="7">
    <location>
        <begin position="184"/>
        <end position="203"/>
    </location>
</feature>
<name>A0A098EJM4_9BACL</name>
<comment type="similarity">
    <text evidence="2">Belongs to the acyltransferase 3 family.</text>
</comment>
<dbReference type="PANTHER" id="PTHR40074:SF2">
    <property type="entry name" value="O-ACETYLTRANSFERASE WECH"/>
    <property type="match status" value="1"/>
</dbReference>
<feature type="transmembrane region" description="Helical" evidence="7">
    <location>
        <begin position="305"/>
        <end position="329"/>
    </location>
</feature>
<feature type="transmembrane region" description="Helical" evidence="7">
    <location>
        <begin position="40"/>
        <end position="62"/>
    </location>
</feature>
<keyword evidence="4 7" id="KW-0812">Transmembrane</keyword>
<feature type="transmembrane region" description="Helical" evidence="7">
    <location>
        <begin position="12"/>
        <end position="28"/>
    </location>
</feature>
<protein>
    <submittedName>
        <fullName evidence="9">Putative poly-beta-1,6-N-acetyl-D-glucosamine export protein</fullName>
    </submittedName>
</protein>
<sequence length="350" mass="41378">MKQLNEINMIRAFACLSVVYNHVLTNYAKFAETDFTETPVFLAIRYLFLFATPVFILISITLLSRNYPDRLPKDFLWKRVQYIFLPYVLIGLLSAYITAQQSGGVFWPTAWNIIGAGDWHGFFILVIFQFYLLYYLLNRLLRKINPFAALAFAFALSFAHLYALEHLESYRLFIFEEYPLWYRTFIFAWLFYFVAGFYIGVYYDKIFAFLANKIWLPLLAAVASFSWIYFNASETDYTLVSSDRYDMFFYTLSVYFLITVLFQKMKKPRPLLEIVSSFSFFIYLSHMLFILALGRIVKVFENSFLLYTGSLLLFTVGICVGVGALLYLYRWTQWITGRNRLMDRLLARFE</sequence>
<evidence type="ECO:0000313" key="9">
    <source>
        <dbReference type="EMBL" id="CEG22002.1"/>
    </source>
</evidence>
<keyword evidence="5 7" id="KW-1133">Transmembrane helix</keyword>
<dbReference type="InterPro" id="IPR002656">
    <property type="entry name" value="Acyl_transf_3_dom"/>
</dbReference>
<evidence type="ECO:0000256" key="5">
    <source>
        <dbReference type="ARBA" id="ARBA00022989"/>
    </source>
</evidence>
<evidence type="ECO:0000256" key="1">
    <source>
        <dbReference type="ARBA" id="ARBA00004651"/>
    </source>
</evidence>
<dbReference type="GO" id="GO:0016413">
    <property type="term" value="F:O-acetyltransferase activity"/>
    <property type="evidence" value="ECO:0007669"/>
    <property type="project" value="TreeGrafter"/>
</dbReference>
<feature type="transmembrane region" description="Helical" evidence="7">
    <location>
        <begin position="82"/>
        <end position="99"/>
    </location>
</feature>
<dbReference type="GO" id="GO:0009246">
    <property type="term" value="P:enterobacterial common antigen biosynthetic process"/>
    <property type="evidence" value="ECO:0007669"/>
    <property type="project" value="TreeGrafter"/>
</dbReference>
<feature type="transmembrane region" description="Helical" evidence="7">
    <location>
        <begin position="274"/>
        <end position="293"/>
    </location>
</feature>
<dbReference type="AlphaFoldDB" id="A0A098EJM4"/>